<evidence type="ECO:0000313" key="1">
    <source>
        <dbReference type="EMBL" id="OJD30420.1"/>
    </source>
</evidence>
<proteinExistence type="predicted"/>
<dbReference type="STRING" id="236234.A0A1J9RR93"/>
<comment type="caution">
    <text evidence="1">The sequence shown here is derived from an EMBL/GenBank/DDBJ whole genome shotgun (WGS) entry which is preliminary data.</text>
</comment>
<dbReference type="AlphaFoldDB" id="A0A1J9RR93"/>
<dbReference type="GeneID" id="31018264"/>
<sequence>MNDAQSVAKKEAEGLPQETATLEETLDILNTLEAMANSYLDTFNAKILNPGGDVVGIPIDKVVARTRFVRTYSSHPETIPEELQNCIKSLVSGPMEKDIKNIAENACRQLSGTSPGQRAVVEQSAISLDDILGLCRLDVGFFSHNIKSRSVPGTYETVLACCIVVSSVAVADLEESTLRVIVRNSFHSYSPAVKKLVYDELYWKIIRKRDEAGLTEEEQGELRNHKANMDDYWNASKK</sequence>
<protein>
    <submittedName>
        <fullName evidence="1">Uncharacterized protein</fullName>
    </submittedName>
</protein>
<organism evidence="1 2">
    <name type="scientific">Diplodia corticola</name>
    <dbReference type="NCBI Taxonomy" id="236234"/>
    <lineage>
        <taxon>Eukaryota</taxon>
        <taxon>Fungi</taxon>
        <taxon>Dikarya</taxon>
        <taxon>Ascomycota</taxon>
        <taxon>Pezizomycotina</taxon>
        <taxon>Dothideomycetes</taxon>
        <taxon>Dothideomycetes incertae sedis</taxon>
        <taxon>Botryosphaeriales</taxon>
        <taxon>Botryosphaeriaceae</taxon>
        <taxon>Diplodia</taxon>
    </lineage>
</organism>
<dbReference type="EMBL" id="MNUE01000061">
    <property type="protein sequence ID" value="OJD30420.1"/>
    <property type="molecule type" value="Genomic_DNA"/>
</dbReference>
<dbReference type="Proteomes" id="UP000183809">
    <property type="component" value="Unassembled WGS sequence"/>
</dbReference>
<name>A0A1J9RR93_9PEZI</name>
<dbReference type="OrthoDB" id="4757738at2759"/>
<keyword evidence="2" id="KW-1185">Reference proteome</keyword>
<gene>
    <name evidence="1" type="ORF">BKCO1_6100036</name>
</gene>
<accession>A0A1J9RR93</accession>
<dbReference type="RefSeq" id="XP_020126680.1">
    <property type="nucleotide sequence ID" value="XM_020278003.1"/>
</dbReference>
<evidence type="ECO:0000313" key="2">
    <source>
        <dbReference type="Proteomes" id="UP000183809"/>
    </source>
</evidence>
<reference evidence="1 2" key="1">
    <citation type="submission" date="2016-10" db="EMBL/GenBank/DDBJ databases">
        <title>Proteomics and genomics reveal pathogen-plant mechanisms compatible with a hemibiotrophic lifestyle of Diplodia corticola.</title>
        <authorList>
            <person name="Fernandes I."/>
            <person name="De Jonge R."/>
            <person name="Van De Peer Y."/>
            <person name="Devreese B."/>
            <person name="Alves A."/>
            <person name="Esteves A.C."/>
        </authorList>
    </citation>
    <scope>NUCLEOTIDE SEQUENCE [LARGE SCALE GENOMIC DNA]</scope>
    <source>
        <strain evidence="1 2">CBS 112549</strain>
    </source>
</reference>